<proteinExistence type="predicted"/>
<accession>A0ABD1ID46</accession>
<organism evidence="2 3">
    <name type="scientific">Salvia divinorum</name>
    <name type="common">Maria pastora</name>
    <name type="synonym">Diviner's sage</name>
    <dbReference type="NCBI Taxonomy" id="28513"/>
    <lineage>
        <taxon>Eukaryota</taxon>
        <taxon>Viridiplantae</taxon>
        <taxon>Streptophyta</taxon>
        <taxon>Embryophyta</taxon>
        <taxon>Tracheophyta</taxon>
        <taxon>Spermatophyta</taxon>
        <taxon>Magnoliopsida</taxon>
        <taxon>eudicotyledons</taxon>
        <taxon>Gunneridae</taxon>
        <taxon>Pentapetalae</taxon>
        <taxon>asterids</taxon>
        <taxon>lamiids</taxon>
        <taxon>Lamiales</taxon>
        <taxon>Lamiaceae</taxon>
        <taxon>Nepetoideae</taxon>
        <taxon>Mentheae</taxon>
        <taxon>Salviinae</taxon>
        <taxon>Salvia</taxon>
        <taxon>Salvia subgen. Calosphace</taxon>
    </lineage>
</organism>
<feature type="domain" description="MULE transposase" evidence="1">
    <location>
        <begin position="334"/>
        <end position="426"/>
    </location>
</feature>
<dbReference type="AlphaFoldDB" id="A0ABD1ID46"/>
<dbReference type="PANTHER" id="PTHR31973">
    <property type="entry name" value="POLYPROTEIN, PUTATIVE-RELATED"/>
    <property type="match status" value="1"/>
</dbReference>
<dbReference type="Pfam" id="PF10551">
    <property type="entry name" value="MULE"/>
    <property type="match status" value="1"/>
</dbReference>
<keyword evidence="3" id="KW-1185">Reference proteome</keyword>
<dbReference type="InterPro" id="IPR018289">
    <property type="entry name" value="MULE_transposase_dom"/>
</dbReference>
<evidence type="ECO:0000313" key="3">
    <source>
        <dbReference type="Proteomes" id="UP001567538"/>
    </source>
</evidence>
<evidence type="ECO:0000259" key="1">
    <source>
        <dbReference type="Pfam" id="PF10551"/>
    </source>
</evidence>
<dbReference type="Proteomes" id="UP001567538">
    <property type="component" value="Unassembled WGS sequence"/>
</dbReference>
<protein>
    <recommendedName>
        <fullName evidence="1">MULE transposase domain-containing protein</fullName>
    </recommendedName>
</protein>
<evidence type="ECO:0000313" key="2">
    <source>
        <dbReference type="EMBL" id="KAL1566626.1"/>
    </source>
</evidence>
<dbReference type="PANTHER" id="PTHR31973:SF191">
    <property type="entry name" value="OS05G0489400 PROTEIN"/>
    <property type="match status" value="1"/>
</dbReference>
<dbReference type="EMBL" id="JBEAFC010000002">
    <property type="protein sequence ID" value="KAL1566626.1"/>
    <property type="molecule type" value="Genomic_DNA"/>
</dbReference>
<sequence length="489" mass="56689">MTDCPLHNESFDGDDAYDLYQFISLVNMCRDEQMFASYFAELNQHQEDVVEHPDEEKVVCREDGGGVGVDAIATGGTEAPSSSFIPSTSNARKTNKRRKFSPIIDKANQDAQRMAEEADMLDDLANTGVWDLAAYDEGGGKTRICYYSFKLTNELPYWKVGDIFGNREYLKEVLQQYAVMSNRHVYIKINDNRRFRAACHGGAGDYQWFVYLHKKPNGDYVVQTLNRDHAHTCSQVQENKWITSKWLGKQFTEKIKANPHIPLTAIRQCVDEQFGSILSRMKAYRAKDVALEGIYGNTTNQYKNLFYYKNELLRTHPDSRPLKIGWKRFCRPIIFLDACSLRGMYKGQILNAIGIDPNNGWWPIVWAVAEPESYEQWKWFLDLLDDDLELSVNGPRYVFMSDQQNIIAEKYPQSEHHFCVQHMYNNFKKRFSGNTLKKKMWAISDSTTEEVYQKNMDALRVYDQAAYQHLVGVTPKERWVKAYFSVIHS</sequence>
<name>A0ABD1ID46_SALDI</name>
<comment type="caution">
    <text evidence="2">The sequence shown here is derived from an EMBL/GenBank/DDBJ whole genome shotgun (WGS) entry which is preliminary data.</text>
</comment>
<reference evidence="2 3" key="1">
    <citation type="submission" date="2024-06" db="EMBL/GenBank/DDBJ databases">
        <title>A chromosome level genome sequence of Diviner's sage (Salvia divinorum).</title>
        <authorList>
            <person name="Ford S.A."/>
            <person name="Ro D.-K."/>
            <person name="Ness R.W."/>
            <person name="Phillips M.A."/>
        </authorList>
    </citation>
    <scope>NUCLEOTIDE SEQUENCE [LARGE SCALE GENOMIC DNA]</scope>
    <source>
        <strain evidence="2">SAF-2024a</strain>
        <tissue evidence="2">Leaf</tissue>
    </source>
</reference>
<gene>
    <name evidence="2" type="ORF">AAHA92_02212</name>
</gene>